<dbReference type="PANTHER" id="PTHR45770">
    <property type="entry name" value="ATP-DEPENDENT 6-PHOSPHOFRUCTOKINASE 1"/>
    <property type="match status" value="1"/>
</dbReference>
<dbReference type="EMBL" id="HBGE01094442">
    <property type="protein sequence ID" value="CAD9179450.1"/>
    <property type="molecule type" value="Transcribed_RNA"/>
</dbReference>
<dbReference type="PIRSF" id="PIRSF000534">
    <property type="entry name" value="PPi_PFK_TP0108"/>
    <property type="match status" value="1"/>
</dbReference>
<keyword evidence="3" id="KW-0808">Transferase</keyword>
<evidence type="ECO:0000256" key="1">
    <source>
        <dbReference type="ARBA" id="ARBA00001946"/>
    </source>
</evidence>
<dbReference type="PRINTS" id="PR00476">
    <property type="entry name" value="PHFRCTKINASE"/>
</dbReference>
<dbReference type="InterPro" id="IPR035966">
    <property type="entry name" value="PKF_sf"/>
</dbReference>
<keyword evidence="5" id="KW-0547">Nucleotide-binding</keyword>
<keyword evidence="4" id="KW-0479">Metal-binding</keyword>
<dbReference type="GO" id="GO:0006002">
    <property type="term" value="P:fructose 6-phosphate metabolic process"/>
    <property type="evidence" value="ECO:0007669"/>
    <property type="project" value="InterPro"/>
</dbReference>
<dbReference type="FunFam" id="3.40.50.450:FF:000002">
    <property type="entry name" value="ATP-dependent 6-phosphofructokinase"/>
    <property type="match status" value="1"/>
</dbReference>
<keyword evidence="9" id="KW-0324">Glycolysis</keyword>
<dbReference type="GO" id="GO:0005737">
    <property type="term" value="C:cytoplasm"/>
    <property type="evidence" value="ECO:0007669"/>
    <property type="project" value="UniProtKB-ARBA"/>
</dbReference>
<evidence type="ECO:0000256" key="6">
    <source>
        <dbReference type="ARBA" id="ARBA00022777"/>
    </source>
</evidence>
<comment type="function">
    <text evidence="2">Catalyzes the phosphorylation of D-fructose 6-phosphate to fructose 1,6-bisphosphate by ATP, the first committing step of glycolysis.</text>
</comment>
<feature type="domain" description="Phosphofructokinase" evidence="11">
    <location>
        <begin position="115"/>
        <end position="415"/>
    </location>
</feature>
<dbReference type="InterPro" id="IPR050929">
    <property type="entry name" value="PFKA"/>
</dbReference>
<sequence length="470" mass="51221">MAAAGLACAVAKPAKFASAKEIDVSKHDACNLAPFHLATWQTDDMGMVAEQKVNKFLNPMAVAWPNMNFLNPDELVQGHIIMNDSKQASRPSATSKGCVRANACKEIWWDPSEVRAAVVTCGGLCPGLNSIIREVTNTLWHQYDVRHIYGIQAGYNGLSNPEKHKPIQLSPDKVRDIHMKGGSILKAGRGGFNPEQICDRLERLGINMVFTVGGDGTQHASHLLYEEAKRRNLDISIVGLPKSIDNDILFFDKTFGFDSAVSTAADIMRNGWVEATSCDKGVGIVKLMGRDAGFVAMHAALASTIVDLVMIPEVNVKLEDVIEHIDSTLARKNFMLIAIAEGAGQEFVATGEKDATGHTKYGDIGTFLRDEINAHLKKSGGRSFYIDPSYIIRSCPIRPNDHIYCSRLARDAVHCAMRGYTGVCVGPIHNIIVIMPSELIASGKRRVKLTSSAWQSCVQSCNMPLSLTGL</sequence>
<evidence type="ECO:0000256" key="10">
    <source>
        <dbReference type="ARBA" id="ARBA00048070"/>
    </source>
</evidence>
<dbReference type="GO" id="GO:0046872">
    <property type="term" value="F:metal ion binding"/>
    <property type="evidence" value="ECO:0007669"/>
    <property type="project" value="UniProtKB-KW"/>
</dbReference>
<organism evidence="12">
    <name type="scientific">Alexandrium catenella</name>
    <name type="common">Red tide dinoflagellate</name>
    <name type="synonym">Gonyaulax catenella</name>
    <dbReference type="NCBI Taxonomy" id="2925"/>
    <lineage>
        <taxon>Eukaryota</taxon>
        <taxon>Sar</taxon>
        <taxon>Alveolata</taxon>
        <taxon>Dinophyceae</taxon>
        <taxon>Gonyaulacales</taxon>
        <taxon>Pyrocystaceae</taxon>
        <taxon>Alexandrium</taxon>
    </lineage>
</organism>
<evidence type="ECO:0000259" key="11">
    <source>
        <dbReference type="Pfam" id="PF00365"/>
    </source>
</evidence>
<gene>
    <name evidence="12" type="ORF">ACAT0790_LOCUS56222</name>
</gene>
<dbReference type="Gene3D" id="3.40.50.450">
    <property type="match status" value="1"/>
</dbReference>
<reference evidence="12" key="1">
    <citation type="submission" date="2021-01" db="EMBL/GenBank/DDBJ databases">
        <authorList>
            <person name="Corre E."/>
            <person name="Pelletier E."/>
            <person name="Niang G."/>
            <person name="Scheremetjew M."/>
            <person name="Finn R."/>
            <person name="Kale V."/>
            <person name="Holt S."/>
            <person name="Cochrane G."/>
            <person name="Meng A."/>
            <person name="Brown T."/>
            <person name="Cohen L."/>
        </authorList>
    </citation>
    <scope>NUCLEOTIDE SEQUENCE</scope>
    <source>
        <strain evidence="12">OF101</strain>
    </source>
</reference>
<dbReference type="AlphaFoldDB" id="A0A7S1RYX3"/>
<dbReference type="InterPro" id="IPR022953">
    <property type="entry name" value="ATP_PFK"/>
</dbReference>
<keyword evidence="8" id="KW-0460">Magnesium</keyword>
<evidence type="ECO:0000256" key="8">
    <source>
        <dbReference type="ARBA" id="ARBA00022842"/>
    </source>
</evidence>
<dbReference type="SUPFAM" id="SSF53784">
    <property type="entry name" value="Phosphofructokinase"/>
    <property type="match status" value="1"/>
</dbReference>
<comment type="cofactor">
    <cofactor evidence="1">
        <name>Mg(2+)</name>
        <dbReference type="ChEBI" id="CHEBI:18420"/>
    </cofactor>
</comment>
<dbReference type="GO" id="GO:0003872">
    <property type="term" value="F:6-phosphofructokinase activity"/>
    <property type="evidence" value="ECO:0007669"/>
    <property type="project" value="UniProtKB-EC"/>
</dbReference>
<evidence type="ECO:0000256" key="7">
    <source>
        <dbReference type="ARBA" id="ARBA00022840"/>
    </source>
</evidence>
<dbReference type="GO" id="GO:0005524">
    <property type="term" value="F:ATP binding"/>
    <property type="evidence" value="ECO:0007669"/>
    <property type="project" value="UniProtKB-KW"/>
</dbReference>
<evidence type="ECO:0000256" key="9">
    <source>
        <dbReference type="ARBA" id="ARBA00023152"/>
    </source>
</evidence>
<name>A0A7S1RYX3_ALECA</name>
<dbReference type="UniPathway" id="UPA00109">
    <property type="reaction ID" value="UER00182"/>
</dbReference>
<dbReference type="Pfam" id="PF00365">
    <property type="entry name" value="PFK"/>
    <property type="match status" value="1"/>
</dbReference>
<dbReference type="InterPro" id="IPR012004">
    <property type="entry name" value="PyroP-dep_PFK_TP0108"/>
</dbReference>
<keyword evidence="6" id="KW-0418">Kinase</keyword>
<protein>
    <recommendedName>
        <fullName evidence="11">Phosphofructokinase domain-containing protein</fullName>
    </recommendedName>
</protein>
<dbReference type="NCBIfam" id="NF005301">
    <property type="entry name" value="PRK06830.1"/>
    <property type="match status" value="1"/>
</dbReference>
<evidence type="ECO:0000256" key="2">
    <source>
        <dbReference type="ARBA" id="ARBA00002659"/>
    </source>
</evidence>
<dbReference type="InterPro" id="IPR000023">
    <property type="entry name" value="Phosphofructokinase_dom"/>
</dbReference>
<evidence type="ECO:0000256" key="3">
    <source>
        <dbReference type="ARBA" id="ARBA00022679"/>
    </source>
</evidence>
<keyword evidence="7" id="KW-0067">ATP-binding</keyword>
<evidence type="ECO:0000256" key="5">
    <source>
        <dbReference type="ARBA" id="ARBA00022741"/>
    </source>
</evidence>
<accession>A0A7S1RYX3</accession>
<evidence type="ECO:0000256" key="4">
    <source>
        <dbReference type="ARBA" id="ARBA00022723"/>
    </source>
</evidence>
<evidence type="ECO:0000313" key="12">
    <source>
        <dbReference type="EMBL" id="CAD9179450.1"/>
    </source>
</evidence>
<proteinExistence type="predicted"/>
<comment type="catalytic activity">
    <reaction evidence="10">
        <text>beta-D-fructose 6-phosphate + ATP = beta-D-fructose 1,6-bisphosphate + ADP + H(+)</text>
        <dbReference type="Rhea" id="RHEA:16109"/>
        <dbReference type="ChEBI" id="CHEBI:15378"/>
        <dbReference type="ChEBI" id="CHEBI:30616"/>
        <dbReference type="ChEBI" id="CHEBI:32966"/>
        <dbReference type="ChEBI" id="CHEBI:57634"/>
        <dbReference type="ChEBI" id="CHEBI:456216"/>
        <dbReference type="EC" id="2.7.1.11"/>
    </reaction>
</comment>